<sequence>MASDRDVQEQGAPWEEAMALAEIRERFLAAPPKIPAGRLLFAAALMLLGLWIGLFSWLGSQAYEFPER</sequence>
<name>A0A5P9K033_9HYPH</name>
<keyword evidence="1" id="KW-0812">Transmembrane</keyword>
<evidence type="ECO:0000313" key="3">
    <source>
        <dbReference type="Proteomes" id="UP000325614"/>
    </source>
</evidence>
<protein>
    <submittedName>
        <fullName evidence="2">Uncharacterized protein</fullName>
    </submittedName>
</protein>
<evidence type="ECO:0000256" key="1">
    <source>
        <dbReference type="SAM" id="Phobius"/>
    </source>
</evidence>
<dbReference type="AlphaFoldDB" id="A0A5P9K033"/>
<accession>A0A5P9K033</accession>
<keyword evidence="3" id="KW-1185">Reference proteome</keyword>
<dbReference type="EMBL" id="CP045423">
    <property type="protein sequence ID" value="QFU17000.1"/>
    <property type="molecule type" value="Genomic_DNA"/>
</dbReference>
<evidence type="ECO:0000313" key="2">
    <source>
        <dbReference type="EMBL" id="QFU17000.1"/>
    </source>
</evidence>
<keyword evidence="1" id="KW-1133">Transmembrane helix</keyword>
<gene>
    <name evidence="2" type="ORF">GDR74_12645</name>
</gene>
<organism evidence="2 3">
    <name type="scientific">Microvirga thermotolerans</name>
    <dbReference type="NCBI Taxonomy" id="2651334"/>
    <lineage>
        <taxon>Bacteria</taxon>
        <taxon>Pseudomonadati</taxon>
        <taxon>Pseudomonadota</taxon>
        <taxon>Alphaproteobacteria</taxon>
        <taxon>Hyphomicrobiales</taxon>
        <taxon>Methylobacteriaceae</taxon>
        <taxon>Microvirga</taxon>
    </lineage>
</organism>
<dbReference type="Proteomes" id="UP000325614">
    <property type="component" value="Chromosome"/>
</dbReference>
<feature type="transmembrane region" description="Helical" evidence="1">
    <location>
        <begin position="39"/>
        <end position="58"/>
    </location>
</feature>
<dbReference type="RefSeq" id="WP_152586636.1">
    <property type="nucleotide sequence ID" value="NZ_CP045423.1"/>
</dbReference>
<keyword evidence="1" id="KW-0472">Membrane</keyword>
<reference evidence="2 3" key="1">
    <citation type="submission" date="2019-10" db="EMBL/GenBank/DDBJ databases">
        <title>Isolation, Identification of Microvirga thermotolerans HR1, a novel thermophilic bacterium and Comparative Genomics of the genus Microvirga.</title>
        <authorList>
            <person name="Li J."/>
            <person name="Zhang W."/>
            <person name="Lin M."/>
            <person name="Wang J."/>
        </authorList>
    </citation>
    <scope>NUCLEOTIDE SEQUENCE [LARGE SCALE GENOMIC DNA]</scope>
    <source>
        <strain evidence="2 3">HR1</strain>
    </source>
</reference>
<proteinExistence type="predicted"/>
<dbReference type="KEGG" id="mico:GDR74_12645"/>